<evidence type="ECO:0000256" key="5">
    <source>
        <dbReference type="ARBA" id="ARBA00022723"/>
    </source>
</evidence>
<evidence type="ECO:0000256" key="7">
    <source>
        <dbReference type="ARBA" id="ARBA00022800"/>
    </source>
</evidence>
<protein>
    <recommendedName>
        <fullName evidence="11">CCA-adding enzyme</fullName>
        <ecNumber evidence="11">2.7.7.72</ecNumber>
    </recommendedName>
    <alternativeName>
        <fullName evidence="11">CCA tRNA nucleotidyltransferase</fullName>
    </alternativeName>
    <alternativeName>
        <fullName evidence="11">tRNA CCA-pyrophosphorylase</fullName>
    </alternativeName>
    <alternativeName>
        <fullName evidence="11">tRNA adenylyl-/cytidylyl- transferase</fullName>
    </alternativeName>
    <alternativeName>
        <fullName evidence="11">tRNA nucleotidyltransferase</fullName>
    </alternativeName>
    <alternativeName>
        <fullName evidence="11">tRNA-NT</fullName>
    </alternativeName>
</protein>
<dbReference type="Gene3D" id="1.10.3090.10">
    <property type="entry name" value="cca-adding enzyme, domain 2"/>
    <property type="match status" value="1"/>
</dbReference>
<dbReference type="AlphaFoldDB" id="A0A0C9PXI4"/>
<evidence type="ECO:0000259" key="14">
    <source>
        <dbReference type="Pfam" id="PF13735"/>
    </source>
</evidence>
<keyword evidence="7 11" id="KW-0692">RNA repair</keyword>
<sequence length="398" mass="44211">MRLDLTQPDFKAAIPILKKIEAAGYEAYFVGGSVRDAILGLPIHDVDIASSAYPAEIKRIFKRTADTGIEHGTVMVLDHGTGYEVTTFRTESRYQDFRRPDHVTFVRSLAEDLKRRDFTINALAVRHDGTIIDLFDGLKDLQHHQLRAVGNPHERFHEDALRMMRAVRFESQLGFGIEAATKAAIADNAKLLVHISVERVAAEFNRLLTGIDRRAGLQDFIETRLFAYAPKMAAHETALTQFSQLPDTQLTSLASGWAALIFLLRTQPLVMLKAWKQSNELITLVTQTVKLLQVMPNPTAWDLYQAGEAAVTTASEVQKLLMPDFDQQQLAEAYAALPIHSKKELALTGADLIKAGVRPGPAMGKALNQIEQRVVAGALPNELKKLLPIATEMSQDRL</sequence>
<organism evidence="15 16">
    <name type="scientific">Lacticaseibacillus paracasei NRIC 0644</name>
    <dbReference type="NCBI Taxonomy" id="1435038"/>
    <lineage>
        <taxon>Bacteria</taxon>
        <taxon>Bacillati</taxon>
        <taxon>Bacillota</taxon>
        <taxon>Bacilli</taxon>
        <taxon>Lactobacillales</taxon>
        <taxon>Lactobacillaceae</taxon>
        <taxon>Lacticaseibacillus</taxon>
    </lineage>
</organism>
<keyword evidence="10 11" id="KW-0694">RNA-binding</keyword>
<comment type="miscellaneous">
    <text evidence="11">A single active site specifically recognizes both ATP and CTP and is responsible for their addition.</text>
</comment>
<feature type="binding site" evidence="11">
    <location>
        <position position="168"/>
    </location>
    <ligand>
        <name>CTP</name>
        <dbReference type="ChEBI" id="CHEBI:37563"/>
    </ligand>
</feature>
<evidence type="ECO:0000256" key="3">
    <source>
        <dbReference type="ARBA" id="ARBA00022694"/>
    </source>
</evidence>
<dbReference type="GO" id="GO:0000287">
    <property type="term" value="F:magnesium ion binding"/>
    <property type="evidence" value="ECO:0007669"/>
    <property type="project" value="UniProtKB-UniRule"/>
</dbReference>
<reference evidence="16" key="1">
    <citation type="submission" date="2014-05" db="EMBL/GenBank/DDBJ databases">
        <title>Whole genome sequencing of Lactobacillus casei NRIC0644.</title>
        <authorList>
            <person name="Atarashi H."/>
            <person name="Yoshida Y."/>
            <person name="Fujimura S."/>
            <person name="Tanaka N."/>
            <person name="Shiwa Y."/>
            <person name="Yoshikawa H."/>
            <person name="Okada S."/>
            <person name="Nakagawa J."/>
        </authorList>
    </citation>
    <scope>NUCLEOTIDE SEQUENCE [LARGE SCALE GENOMIC DNA]</scope>
    <source>
        <strain evidence="16">NRIC0644</strain>
    </source>
</reference>
<feature type="binding site" evidence="11">
    <location>
        <position position="32"/>
    </location>
    <ligand>
        <name>CTP</name>
        <dbReference type="ChEBI" id="CHEBI:37563"/>
    </ligand>
</feature>
<feature type="domain" description="Poly A polymerase head" evidence="12">
    <location>
        <begin position="27"/>
        <end position="147"/>
    </location>
</feature>
<feature type="binding site" evidence="11">
    <location>
        <position position="35"/>
    </location>
    <ligand>
        <name>ATP</name>
        <dbReference type="ChEBI" id="CHEBI:30616"/>
    </ligand>
</feature>
<dbReference type="RefSeq" id="WP_045625007.1">
    <property type="nucleotide sequence ID" value="NZ_BAYM01000089.1"/>
</dbReference>
<dbReference type="InterPro" id="IPR050264">
    <property type="entry name" value="Bact_CCA-adding_enz_type3_sf"/>
</dbReference>
<keyword evidence="8 11" id="KW-0067">ATP-binding</keyword>
<feature type="binding site" evidence="11">
    <location>
        <position position="165"/>
    </location>
    <ligand>
        <name>CTP</name>
        <dbReference type="ChEBI" id="CHEBI:37563"/>
    </ligand>
</feature>
<dbReference type="GO" id="GO:0160016">
    <property type="term" value="F:CCACCA tRNA nucleotidyltransferase activity"/>
    <property type="evidence" value="ECO:0007669"/>
    <property type="project" value="RHEA"/>
</dbReference>
<feature type="binding site" evidence="11">
    <location>
        <position position="47"/>
    </location>
    <ligand>
        <name>Mg(2+)</name>
        <dbReference type="ChEBI" id="CHEBI:18420"/>
    </ligand>
</feature>
<feature type="binding site" evidence="11">
    <location>
        <position position="162"/>
    </location>
    <ligand>
        <name>CTP</name>
        <dbReference type="ChEBI" id="CHEBI:37563"/>
    </ligand>
</feature>
<dbReference type="InterPro" id="IPR032828">
    <property type="entry name" value="PolyA_RNA-bd"/>
</dbReference>
<evidence type="ECO:0000259" key="13">
    <source>
        <dbReference type="Pfam" id="PF12627"/>
    </source>
</evidence>
<dbReference type="InterPro" id="IPR002646">
    <property type="entry name" value="PolA_pol_head_dom"/>
</dbReference>
<evidence type="ECO:0000256" key="1">
    <source>
        <dbReference type="ARBA" id="ARBA00001946"/>
    </source>
</evidence>
<dbReference type="InterPro" id="IPR023068">
    <property type="entry name" value="CCA-adding_enz_firmicutes"/>
</dbReference>
<keyword evidence="5 11" id="KW-0479">Metal-binding</keyword>
<dbReference type="EC" id="2.7.7.72" evidence="11"/>
<feature type="domain" description="tRNA nucleotidyltransferase/poly(A) polymerase RNA and SrmB- binding" evidence="13">
    <location>
        <begin position="174"/>
        <end position="232"/>
    </location>
</feature>
<dbReference type="PANTHER" id="PTHR46173">
    <property type="entry name" value="CCA TRNA NUCLEOTIDYLTRANSFERASE 1, MITOCHONDRIAL"/>
    <property type="match status" value="1"/>
</dbReference>
<dbReference type="InterPro" id="IPR043519">
    <property type="entry name" value="NT_sf"/>
</dbReference>
<feature type="binding site" evidence="11">
    <location>
        <position position="116"/>
    </location>
    <ligand>
        <name>ATP</name>
        <dbReference type="ChEBI" id="CHEBI:30616"/>
    </ligand>
</feature>
<accession>A0A0C9PXI4</accession>
<dbReference type="CDD" id="cd05398">
    <property type="entry name" value="NT_ClassII-CCAase"/>
    <property type="match status" value="1"/>
</dbReference>
<dbReference type="GO" id="GO:0001680">
    <property type="term" value="P:tRNA 3'-terminal CCA addition"/>
    <property type="evidence" value="ECO:0007669"/>
    <property type="project" value="UniProtKB-UniRule"/>
</dbReference>
<comment type="catalytic activity">
    <reaction evidence="11">
        <text>a tRNA with a 3' CCA end + 2 CTP + ATP = a tRNA with a 3' CCACCA end + 3 diphosphate</text>
        <dbReference type="Rhea" id="RHEA:76235"/>
        <dbReference type="Rhea" id="RHEA-COMP:10468"/>
        <dbReference type="Rhea" id="RHEA-COMP:18655"/>
        <dbReference type="ChEBI" id="CHEBI:30616"/>
        <dbReference type="ChEBI" id="CHEBI:33019"/>
        <dbReference type="ChEBI" id="CHEBI:37563"/>
        <dbReference type="ChEBI" id="CHEBI:83071"/>
        <dbReference type="ChEBI" id="CHEBI:195187"/>
    </reaction>
</comment>
<dbReference type="GO" id="GO:0005524">
    <property type="term" value="F:ATP binding"/>
    <property type="evidence" value="ECO:0007669"/>
    <property type="project" value="UniProtKB-UniRule"/>
</dbReference>
<feature type="binding site" evidence="11">
    <location>
        <position position="45"/>
    </location>
    <ligand>
        <name>Mg(2+)</name>
        <dbReference type="ChEBI" id="CHEBI:18420"/>
    </ligand>
</feature>
<evidence type="ECO:0000256" key="8">
    <source>
        <dbReference type="ARBA" id="ARBA00022840"/>
    </source>
</evidence>
<dbReference type="SUPFAM" id="SSF81301">
    <property type="entry name" value="Nucleotidyltransferase"/>
    <property type="match status" value="1"/>
</dbReference>
<keyword evidence="2 11" id="KW-0808">Transferase</keyword>
<comment type="catalytic activity">
    <reaction evidence="11">
        <text>a tRNA precursor + 2 CTP + ATP = a tRNA with a 3' CCA end + 3 diphosphate</text>
        <dbReference type="Rhea" id="RHEA:14433"/>
        <dbReference type="Rhea" id="RHEA-COMP:10465"/>
        <dbReference type="Rhea" id="RHEA-COMP:10468"/>
        <dbReference type="ChEBI" id="CHEBI:30616"/>
        <dbReference type="ChEBI" id="CHEBI:33019"/>
        <dbReference type="ChEBI" id="CHEBI:37563"/>
        <dbReference type="ChEBI" id="CHEBI:74896"/>
        <dbReference type="ChEBI" id="CHEBI:83071"/>
        <dbReference type="EC" id="2.7.7.72"/>
    </reaction>
</comment>
<dbReference type="EMBL" id="BAYM01000089">
    <property type="protein sequence ID" value="GAN36864.1"/>
    <property type="molecule type" value="Genomic_DNA"/>
</dbReference>
<dbReference type="Pfam" id="PF13735">
    <property type="entry name" value="tRNA_NucTran2_2"/>
    <property type="match status" value="1"/>
</dbReference>
<name>A0A0C9PXI4_LACPA</name>
<dbReference type="Gene3D" id="1.10.246.80">
    <property type="match status" value="1"/>
</dbReference>
<proteinExistence type="inferred from homology"/>
<dbReference type="GO" id="GO:0004810">
    <property type="term" value="F:CCA tRNA nucleotidyltransferase activity"/>
    <property type="evidence" value="ECO:0007669"/>
    <property type="project" value="UniProtKB-UniRule"/>
</dbReference>
<dbReference type="Pfam" id="PF12627">
    <property type="entry name" value="PolyA_pol_RNAbd"/>
    <property type="match status" value="1"/>
</dbReference>
<dbReference type="HAMAP" id="MF_01263">
    <property type="entry name" value="CCA_bact_type3"/>
    <property type="match status" value="1"/>
</dbReference>
<dbReference type="NCBIfam" id="NF009814">
    <property type="entry name" value="PRK13299.1"/>
    <property type="match status" value="1"/>
</dbReference>
<dbReference type="Gene3D" id="3.30.460.10">
    <property type="entry name" value="Beta Polymerase, domain 2"/>
    <property type="match status" value="1"/>
</dbReference>
<comment type="caution">
    <text evidence="15">The sequence shown here is derived from an EMBL/GenBank/DDBJ whole genome shotgun (WGS) entry which is preliminary data.</text>
</comment>
<feature type="binding site" evidence="11">
    <location>
        <position position="168"/>
    </location>
    <ligand>
        <name>ATP</name>
        <dbReference type="ChEBI" id="CHEBI:30616"/>
    </ligand>
</feature>
<comment type="similarity">
    <text evidence="11">Belongs to the tRNA nucleotidyltransferase/poly(A) polymerase family. Bacterial CCA-adding enzyme type 3 subfamily.</text>
</comment>
<dbReference type="GO" id="GO:0042245">
    <property type="term" value="P:RNA repair"/>
    <property type="evidence" value="ECO:0007669"/>
    <property type="project" value="UniProtKB-KW"/>
</dbReference>
<dbReference type="Gene3D" id="1.20.58.560">
    <property type="match status" value="1"/>
</dbReference>
<feature type="binding site" evidence="11">
    <location>
        <position position="35"/>
    </location>
    <ligand>
        <name>CTP</name>
        <dbReference type="ChEBI" id="CHEBI:37563"/>
    </ligand>
</feature>
<feature type="binding site" evidence="11">
    <location>
        <position position="162"/>
    </location>
    <ligand>
        <name>ATP</name>
        <dbReference type="ChEBI" id="CHEBI:30616"/>
    </ligand>
</feature>
<gene>
    <name evidence="11" type="primary">cca</name>
    <name evidence="15" type="ORF">LC0644_1453</name>
</gene>
<feature type="binding site" evidence="11">
    <location>
        <position position="159"/>
    </location>
    <ligand>
        <name>CTP</name>
        <dbReference type="ChEBI" id="CHEBI:37563"/>
    </ligand>
</feature>
<keyword evidence="9 11" id="KW-0460">Magnesium</keyword>
<comment type="cofactor">
    <cofactor evidence="1 11">
        <name>Mg(2+)</name>
        <dbReference type="ChEBI" id="CHEBI:18420"/>
    </cofactor>
</comment>
<dbReference type="PANTHER" id="PTHR46173:SF1">
    <property type="entry name" value="CCA TRNA NUCLEOTIDYLTRANSFERASE 1, MITOCHONDRIAL"/>
    <property type="match status" value="1"/>
</dbReference>
<comment type="function">
    <text evidence="11">Catalyzes the addition and repair of the essential 3'-terminal CCA sequence in tRNAs without using a nucleic acid template. Adds these three nucleotides in the order of C, C, and A to the tRNA nucleotide-73, using CTP and ATP as substrates and producing inorganic pyrophosphate. tRNA 3'-terminal CCA addition is required both for tRNA processing and repair. Also involved in tRNA surveillance by mediating tandem CCA addition to generate a CCACCA at the 3' terminus of unstable tRNAs. While stable tRNAs receive only 3'-terminal CCA, unstable tRNAs are marked with CCACCA and rapidly degraded.</text>
</comment>
<evidence type="ECO:0000256" key="6">
    <source>
        <dbReference type="ARBA" id="ARBA00022741"/>
    </source>
</evidence>
<feature type="binding site" evidence="11">
    <location>
        <position position="159"/>
    </location>
    <ligand>
        <name>ATP</name>
        <dbReference type="ChEBI" id="CHEBI:30616"/>
    </ligand>
</feature>
<evidence type="ECO:0000256" key="11">
    <source>
        <dbReference type="HAMAP-Rule" id="MF_01263"/>
    </source>
</evidence>
<keyword evidence="6 11" id="KW-0547">Nucleotide-binding</keyword>
<feature type="binding site" evidence="11">
    <location>
        <position position="165"/>
    </location>
    <ligand>
        <name>ATP</name>
        <dbReference type="ChEBI" id="CHEBI:30616"/>
    </ligand>
</feature>
<evidence type="ECO:0000256" key="4">
    <source>
        <dbReference type="ARBA" id="ARBA00022695"/>
    </source>
</evidence>
<feature type="binding site" evidence="11">
    <location>
        <position position="32"/>
    </location>
    <ligand>
        <name>ATP</name>
        <dbReference type="ChEBI" id="CHEBI:30616"/>
    </ligand>
</feature>
<evidence type="ECO:0000259" key="12">
    <source>
        <dbReference type="Pfam" id="PF01743"/>
    </source>
</evidence>
<evidence type="ECO:0000256" key="9">
    <source>
        <dbReference type="ARBA" id="ARBA00022842"/>
    </source>
</evidence>
<evidence type="ECO:0000313" key="15">
    <source>
        <dbReference type="EMBL" id="GAN36864.1"/>
    </source>
</evidence>
<dbReference type="InterPro" id="IPR032810">
    <property type="entry name" value="CCA-adding_enz_C"/>
</dbReference>
<dbReference type="GO" id="GO:0000049">
    <property type="term" value="F:tRNA binding"/>
    <property type="evidence" value="ECO:0007669"/>
    <property type="project" value="UniProtKB-UniRule"/>
</dbReference>
<feature type="domain" description="CCA-adding enzyme C-terminal" evidence="14">
    <location>
        <begin position="249"/>
        <end position="387"/>
    </location>
</feature>
<dbReference type="Proteomes" id="UP000032552">
    <property type="component" value="Unassembled WGS sequence"/>
</dbReference>
<comment type="subunit">
    <text evidence="11">Homodimer.</text>
</comment>
<dbReference type="Pfam" id="PF01743">
    <property type="entry name" value="PolyA_pol"/>
    <property type="match status" value="1"/>
</dbReference>
<keyword evidence="3 11" id="KW-0819">tRNA processing</keyword>
<keyword evidence="4 11" id="KW-0548">Nucleotidyltransferase</keyword>
<dbReference type="SUPFAM" id="SSF81891">
    <property type="entry name" value="Poly A polymerase C-terminal region-like"/>
    <property type="match status" value="1"/>
</dbReference>
<feature type="binding site" evidence="11">
    <location>
        <position position="116"/>
    </location>
    <ligand>
        <name>CTP</name>
        <dbReference type="ChEBI" id="CHEBI:37563"/>
    </ligand>
</feature>
<evidence type="ECO:0000313" key="16">
    <source>
        <dbReference type="Proteomes" id="UP000032552"/>
    </source>
</evidence>
<evidence type="ECO:0000256" key="2">
    <source>
        <dbReference type="ARBA" id="ARBA00022679"/>
    </source>
</evidence>
<evidence type="ECO:0000256" key="10">
    <source>
        <dbReference type="ARBA" id="ARBA00022884"/>
    </source>
</evidence>